<evidence type="ECO:0000313" key="2">
    <source>
        <dbReference type="EMBL" id="TCW00472.1"/>
    </source>
</evidence>
<evidence type="ECO:0000256" key="1">
    <source>
        <dbReference type="SAM" id="SignalP"/>
    </source>
</evidence>
<sequence>MKLMPCLLSACLLVVSHAGAEQAPVVRQGTAGLTPFTLSIYNAGSKPLDCQATTAHWYSVALGQLALGQQLNIALWKNTASGEVIMLNRSLDQMPLQRLWCGEEGKSWQTRADIRLPNHRGATVQSIALDCTANPSPVECRPITPD</sequence>
<reference evidence="2 3" key="1">
    <citation type="submission" date="2019-03" db="EMBL/GenBank/DDBJ databases">
        <title>Genomic Encyclopedia of Type Strains, Phase IV (KMG-IV): sequencing the most valuable type-strain genomes for metagenomic binning, comparative biology and taxonomic classification.</title>
        <authorList>
            <person name="Goeker M."/>
        </authorList>
    </citation>
    <scope>NUCLEOTIDE SEQUENCE [LARGE SCALE GENOMIC DNA]</scope>
    <source>
        <strain evidence="2 3">DSM 19580</strain>
    </source>
</reference>
<comment type="caution">
    <text evidence="2">The sequence shown here is derived from an EMBL/GenBank/DDBJ whole genome shotgun (WGS) entry which is preliminary data.</text>
</comment>
<protein>
    <submittedName>
        <fullName evidence="2">Uncharacterized protein</fullName>
    </submittedName>
</protein>
<gene>
    <name evidence="2" type="ORF">EDC52_101829</name>
</gene>
<dbReference type="AlphaFoldDB" id="A0A4R3Z3R9"/>
<proteinExistence type="predicted"/>
<feature type="signal peptide" evidence="1">
    <location>
        <begin position="1"/>
        <end position="20"/>
    </location>
</feature>
<dbReference type="OrthoDB" id="6636664at2"/>
<dbReference type="RefSeq" id="WP_131864020.1">
    <property type="nucleotide sequence ID" value="NZ_SMCR01000001.1"/>
</dbReference>
<accession>A0A4R3Z3R9</accession>
<keyword evidence="3" id="KW-1185">Reference proteome</keyword>
<organism evidence="2 3">
    <name type="scientific">Biostraticola tofi</name>
    <dbReference type="NCBI Taxonomy" id="466109"/>
    <lineage>
        <taxon>Bacteria</taxon>
        <taxon>Pseudomonadati</taxon>
        <taxon>Pseudomonadota</taxon>
        <taxon>Gammaproteobacteria</taxon>
        <taxon>Enterobacterales</taxon>
        <taxon>Bruguierivoracaceae</taxon>
        <taxon>Biostraticola</taxon>
    </lineage>
</organism>
<keyword evidence="1" id="KW-0732">Signal</keyword>
<dbReference type="Proteomes" id="UP000295719">
    <property type="component" value="Unassembled WGS sequence"/>
</dbReference>
<feature type="chain" id="PRO_5020409777" evidence="1">
    <location>
        <begin position="21"/>
        <end position="146"/>
    </location>
</feature>
<dbReference type="EMBL" id="SMCR01000001">
    <property type="protein sequence ID" value="TCW00472.1"/>
    <property type="molecule type" value="Genomic_DNA"/>
</dbReference>
<evidence type="ECO:0000313" key="3">
    <source>
        <dbReference type="Proteomes" id="UP000295719"/>
    </source>
</evidence>
<name>A0A4R3Z3R9_9GAMM</name>